<accession>A0A7M1B9Z3</accession>
<evidence type="ECO:0000259" key="2">
    <source>
        <dbReference type="SMART" id="SM00382"/>
    </source>
</evidence>
<dbReference type="KEGG" id="spal:FM071_04340"/>
<protein>
    <submittedName>
        <fullName evidence="3">AAA family ATPase</fullName>
    </submittedName>
</protein>
<keyword evidence="1" id="KW-0175">Coiled coil</keyword>
<proteinExistence type="predicted"/>
<name>A0A7M1B9Z3_9BACT</name>
<evidence type="ECO:0000313" key="4">
    <source>
        <dbReference type="Proteomes" id="UP000593580"/>
    </source>
</evidence>
<dbReference type="InterPro" id="IPR027417">
    <property type="entry name" value="P-loop_NTPase"/>
</dbReference>
<evidence type="ECO:0000256" key="1">
    <source>
        <dbReference type="SAM" id="Coils"/>
    </source>
</evidence>
<organism evidence="3 4">
    <name type="scientific">Sulfurimonas paralvinellae</name>
    <dbReference type="NCBI Taxonomy" id="317658"/>
    <lineage>
        <taxon>Bacteria</taxon>
        <taxon>Pseudomonadati</taxon>
        <taxon>Campylobacterota</taxon>
        <taxon>Epsilonproteobacteria</taxon>
        <taxon>Campylobacterales</taxon>
        <taxon>Sulfurimonadaceae</taxon>
        <taxon>Sulfurimonas</taxon>
    </lineage>
</organism>
<dbReference type="Pfam" id="PF13481">
    <property type="entry name" value="AAA_25"/>
    <property type="match status" value="1"/>
</dbReference>
<dbReference type="InterPro" id="IPR003593">
    <property type="entry name" value="AAA+_ATPase"/>
</dbReference>
<dbReference type="SMART" id="SM00382">
    <property type="entry name" value="AAA"/>
    <property type="match status" value="1"/>
</dbReference>
<dbReference type="EMBL" id="CP041406">
    <property type="protein sequence ID" value="QOP45552.1"/>
    <property type="molecule type" value="Genomic_DNA"/>
</dbReference>
<dbReference type="Proteomes" id="UP000593580">
    <property type="component" value="Chromosome"/>
</dbReference>
<evidence type="ECO:0000313" key="3">
    <source>
        <dbReference type="EMBL" id="QOP45552.1"/>
    </source>
</evidence>
<dbReference type="AlphaFoldDB" id="A0A7M1B9Z3"/>
<gene>
    <name evidence="3" type="ORF">FM071_04340</name>
</gene>
<sequence>MQERTNMKKSISEIEKEVKNKEAKVAKLMYLEELKLSDYIKDHDIVIIEEEMTSIQNELKLKTEKKLSELDNFLDSFDLEYEKIENAKFEYLYQDFIVKNEITMFAAPPSSGKSLISVALCNLFLLNKRINQIIYFDADNGTATLKERNIHNLKKKWLKQFRYFHESQVTKAQMLQIIKQLQKTDLKDVLIIFDSIKNFMIGGDRDKNRDVSKVMEVLKSLRARGATVLFLHHTNKPNKDLQELIYAGSSAFQEDSGNAYIMHQNEYKQSFIFKNFKKRTGIVIDIAFTYGENHTLNQVDFIEANETEEDEQIRTEIVAFIDSNPRCIYSQILQHVTSLGYSKDKVNKVIQAGKTKYWEAVKNKTKQNRDEYILIKYLND</sequence>
<keyword evidence="4" id="KW-1185">Reference proteome</keyword>
<dbReference type="SUPFAM" id="SSF52540">
    <property type="entry name" value="P-loop containing nucleoside triphosphate hydrolases"/>
    <property type="match status" value="1"/>
</dbReference>
<dbReference type="Gene3D" id="3.40.50.300">
    <property type="entry name" value="P-loop containing nucleotide triphosphate hydrolases"/>
    <property type="match status" value="1"/>
</dbReference>
<reference evidence="3 4" key="1">
    <citation type="submission" date="2019-07" db="EMBL/GenBank/DDBJ databases">
        <title>Sulfurimonas paralvinellae sp. nov., a novel mesophilic, hydrogen- and sulfur-oxidizing chemolithoautotroph within the Epsilonproteo- bacteria isolated from a deep-sea hydrothermal vent polychaete nest, reclassification of Thiomicrospira denitrificans as Sulfurimonas denitrificans comb. nov. and emended description of the genus Sulfurimonas.</title>
        <authorList>
            <person name="Wang S."/>
            <person name="Jiang L."/>
            <person name="Shao Z."/>
        </authorList>
    </citation>
    <scope>NUCLEOTIDE SEQUENCE [LARGE SCALE GENOMIC DNA]</scope>
    <source>
        <strain evidence="3 4">GO25</strain>
    </source>
</reference>
<feature type="coiled-coil region" evidence="1">
    <location>
        <begin position="4"/>
        <end position="65"/>
    </location>
</feature>
<feature type="domain" description="AAA+ ATPase" evidence="2">
    <location>
        <begin position="99"/>
        <end position="258"/>
    </location>
</feature>